<accession>A0ABU1GYL5</accession>
<evidence type="ECO:0000259" key="1">
    <source>
        <dbReference type="Pfam" id="PF13673"/>
    </source>
</evidence>
<name>A0ABU1GYL5_9GAMM</name>
<dbReference type="RefSeq" id="WP_251595014.1">
    <property type="nucleotide sequence ID" value="NZ_JAMLJI010000004.1"/>
</dbReference>
<organism evidence="2 3">
    <name type="scientific">Larsenimonas suaedae</name>
    <dbReference type="NCBI Taxonomy" id="1851019"/>
    <lineage>
        <taxon>Bacteria</taxon>
        <taxon>Pseudomonadati</taxon>
        <taxon>Pseudomonadota</taxon>
        <taxon>Gammaproteobacteria</taxon>
        <taxon>Oceanospirillales</taxon>
        <taxon>Halomonadaceae</taxon>
        <taxon>Larsenimonas</taxon>
    </lineage>
</organism>
<dbReference type="SUPFAM" id="SSF55729">
    <property type="entry name" value="Acyl-CoA N-acyltransferases (Nat)"/>
    <property type="match status" value="1"/>
</dbReference>
<evidence type="ECO:0000313" key="2">
    <source>
        <dbReference type="EMBL" id="MDR5897135.1"/>
    </source>
</evidence>
<evidence type="ECO:0000313" key="3">
    <source>
        <dbReference type="Proteomes" id="UP001269375"/>
    </source>
</evidence>
<dbReference type="Pfam" id="PF13673">
    <property type="entry name" value="Acetyltransf_10"/>
    <property type="match status" value="1"/>
</dbReference>
<comment type="caution">
    <text evidence="2">The sequence shown here is derived from an EMBL/GenBank/DDBJ whole genome shotgun (WGS) entry which is preliminary data.</text>
</comment>
<dbReference type="EMBL" id="JARWAO010000008">
    <property type="protein sequence ID" value="MDR5897135.1"/>
    <property type="molecule type" value="Genomic_DNA"/>
</dbReference>
<keyword evidence="3" id="KW-1185">Reference proteome</keyword>
<dbReference type="Proteomes" id="UP001269375">
    <property type="component" value="Unassembled WGS sequence"/>
</dbReference>
<sequence length="193" mass="22197">MIEVKRLWPIYISGVVSNIFDKKPLFPGEGLANYTGYIKTNYLKGYAKVVGIYSNDLEHPLSMAVVHDYYDRTFCRIRLLYTPPMYRGKGYAANLIKEISENQKATVVISDKGLKDFYVRSGFDKWFSSNDNSGDLIGAYNNFKLKRISGLPSYPMFNSSLIIDGIKSDFRQYIAMKDNYEKSIKKFNSFYGI</sequence>
<protein>
    <recommendedName>
        <fullName evidence="1">N-acetyltransferase domain-containing protein</fullName>
    </recommendedName>
</protein>
<reference evidence="2 3" key="1">
    <citation type="submission" date="2023-04" db="EMBL/GenBank/DDBJ databases">
        <title>A long-awaited taxogenomic arrangement of the family Halomonadaceae.</title>
        <authorList>
            <person name="De La Haba R."/>
            <person name="Chuvochina M."/>
            <person name="Wittouck S."/>
            <person name="Arahal D.R."/>
            <person name="Sanchez-Porro C."/>
            <person name="Hugenholtz P."/>
            <person name="Ventosa A."/>
        </authorList>
    </citation>
    <scope>NUCLEOTIDE SEQUENCE [LARGE SCALE GENOMIC DNA]</scope>
    <source>
        <strain evidence="2 3">DSM 22428</strain>
    </source>
</reference>
<gene>
    <name evidence="2" type="ORF">QC825_13760</name>
</gene>
<proteinExistence type="predicted"/>
<dbReference type="InterPro" id="IPR016181">
    <property type="entry name" value="Acyl_CoA_acyltransferase"/>
</dbReference>
<dbReference type="Gene3D" id="3.40.630.30">
    <property type="match status" value="1"/>
</dbReference>
<feature type="domain" description="N-acetyltransferase" evidence="1">
    <location>
        <begin position="73"/>
        <end position="126"/>
    </location>
</feature>
<dbReference type="InterPro" id="IPR000182">
    <property type="entry name" value="GNAT_dom"/>
</dbReference>